<dbReference type="SUPFAM" id="SSF54106">
    <property type="entry name" value="LysM domain"/>
    <property type="match status" value="1"/>
</dbReference>
<evidence type="ECO:0000313" key="2">
    <source>
        <dbReference type="EMBL" id="ADY56055.1"/>
    </source>
</evidence>
<dbReference type="InterPro" id="IPR036779">
    <property type="entry name" value="LysM_dom_sf"/>
</dbReference>
<dbReference type="KEGG" id="sgy:Sgly_1758"/>
<protein>
    <submittedName>
        <fullName evidence="2">Peptidoglycan-binding lysin domain protein</fullName>
    </submittedName>
</protein>
<dbReference type="PROSITE" id="PS51782">
    <property type="entry name" value="LYSM"/>
    <property type="match status" value="1"/>
</dbReference>
<accession>F0SZG9</accession>
<dbReference type="AlphaFoldDB" id="F0SZG9"/>
<organism evidence="2 3">
    <name type="scientific">Syntrophobotulus glycolicus (strain DSM 8271 / FlGlyR)</name>
    <dbReference type="NCBI Taxonomy" id="645991"/>
    <lineage>
        <taxon>Bacteria</taxon>
        <taxon>Bacillati</taxon>
        <taxon>Bacillota</taxon>
        <taxon>Clostridia</taxon>
        <taxon>Eubacteriales</taxon>
        <taxon>Desulfitobacteriaceae</taxon>
        <taxon>Syntrophobotulus</taxon>
    </lineage>
</organism>
<evidence type="ECO:0000259" key="1">
    <source>
        <dbReference type="PROSITE" id="PS51782"/>
    </source>
</evidence>
<keyword evidence="3" id="KW-1185">Reference proteome</keyword>
<reference evidence="2 3" key="1">
    <citation type="journal article" date="2011" name="Stand. Genomic Sci.">
        <title>Complete genome sequence of Syntrophobotulus glycolicus type strain (FlGlyR).</title>
        <authorList>
            <person name="Han C."/>
            <person name="Mwirichia R."/>
            <person name="Chertkov O."/>
            <person name="Held B."/>
            <person name="Lapidus A."/>
            <person name="Nolan M."/>
            <person name="Lucas S."/>
            <person name="Hammon N."/>
            <person name="Deshpande S."/>
            <person name="Cheng J.F."/>
            <person name="Tapia R."/>
            <person name="Goodwin L."/>
            <person name="Pitluck S."/>
            <person name="Huntemann M."/>
            <person name="Liolios K."/>
            <person name="Ivanova N."/>
            <person name="Pagani I."/>
            <person name="Mavromatis K."/>
            <person name="Ovchinikova G."/>
            <person name="Pati A."/>
            <person name="Chen A."/>
            <person name="Palaniappan K."/>
            <person name="Land M."/>
            <person name="Hauser L."/>
            <person name="Brambilla E.M."/>
            <person name="Rohde M."/>
            <person name="Spring S."/>
            <person name="Sikorski J."/>
            <person name="Goker M."/>
            <person name="Woyke T."/>
            <person name="Bristow J."/>
            <person name="Eisen J.A."/>
            <person name="Markowitz V."/>
            <person name="Hugenholtz P."/>
            <person name="Kyrpides N.C."/>
            <person name="Klenk H.P."/>
            <person name="Detter J.C."/>
        </authorList>
    </citation>
    <scope>NUCLEOTIDE SEQUENCE [LARGE SCALE GENOMIC DNA]</scope>
    <source>
        <strain evidence="3">DSM 8271 / FlGlyR</strain>
    </source>
</reference>
<dbReference type="STRING" id="645991.Sgly_1758"/>
<dbReference type="Pfam" id="PF01476">
    <property type="entry name" value="LysM"/>
    <property type="match status" value="1"/>
</dbReference>
<dbReference type="HOGENOM" id="CLU_2304650_0_0_9"/>
<feature type="domain" description="LysM" evidence="1">
    <location>
        <begin position="46"/>
        <end position="95"/>
    </location>
</feature>
<proteinExistence type="predicted"/>
<name>F0SZG9_SYNGF</name>
<dbReference type="Proteomes" id="UP000007488">
    <property type="component" value="Chromosome"/>
</dbReference>
<reference evidence="3" key="2">
    <citation type="submission" date="2011-02" db="EMBL/GenBank/DDBJ databases">
        <title>The complete genome of Syntrophobotulus glycolicus DSM 8271.</title>
        <authorList>
            <person name="Lucas S."/>
            <person name="Copeland A."/>
            <person name="Lapidus A."/>
            <person name="Bruce D."/>
            <person name="Goodwin L."/>
            <person name="Pitluck S."/>
            <person name="Kyrpides N."/>
            <person name="Mavromatis K."/>
            <person name="Pagani I."/>
            <person name="Ivanova N."/>
            <person name="Mikhailova N."/>
            <person name="Chertkov O."/>
            <person name="Held B."/>
            <person name="Detter J.C."/>
            <person name="Tapia R."/>
            <person name="Han C."/>
            <person name="Land M."/>
            <person name="Hauser L."/>
            <person name="Markowitz V."/>
            <person name="Cheng J.-F."/>
            <person name="Hugenholtz P."/>
            <person name="Woyke T."/>
            <person name="Wu D."/>
            <person name="Spring S."/>
            <person name="Schroeder M."/>
            <person name="Brambilla E."/>
            <person name="Klenk H.-P."/>
            <person name="Eisen J.A."/>
        </authorList>
    </citation>
    <scope>NUCLEOTIDE SEQUENCE [LARGE SCALE GENOMIC DNA]</scope>
    <source>
        <strain evidence="3">DSM 8271 / FlGlyR</strain>
    </source>
</reference>
<gene>
    <name evidence="2" type="ordered locus">Sgly_1758</name>
</gene>
<dbReference type="CDD" id="cd00118">
    <property type="entry name" value="LysM"/>
    <property type="match status" value="1"/>
</dbReference>
<dbReference type="InterPro" id="IPR018392">
    <property type="entry name" value="LysM"/>
</dbReference>
<dbReference type="Gene3D" id="3.10.350.10">
    <property type="entry name" value="LysM domain"/>
    <property type="match status" value="1"/>
</dbReference>
<dbReference type="OrthoDB" id="9800780at2"/>
<sequence>MGILKTHVLKYPVRALTVFLFLLLLMILLNSGTLFGQGFNTATYYTKVTVQEGDTLWEIANNLDGASNIDNVIAGIIKYNKLPNHNIAPGQILYVPSVKM</sequence>
<dbReference type="EMBL" id="CP002547">
    <property type="protein sequence ID" value="ADY56055.1"/>
    <property type="molecule type" value="Genomic_DNA"/>
</dbReference>
<evidence type="ECO:0000313" key="3">
    <source>
        <dbReference type="Proteomes" id="UP000007488"/>
    </source>
</evidence>
<dbReference type="eggNOG" id="COG1388">
    <property type="taxonomic scope" value="Bacteria"/>
</dbReference>
<dbReference type="SMART" id="SM00257">
    <property type="entry name" value="LysM"/>
    <property type="match status" value="1"/>
</dbReference>